<dbReference type="Proteomes" id="UP000271098">
    <property type="component" value="Unassembled WGS sequence"/>
</dbReference>
<reference evidence="2 3" key="2">
    <citation type="submission" date="2018-11" db="EMBL/GenBank/DDBJ databases">
        <authorList>
            <consortium name="Pathogen Informatics"/>
        </authorList>
    </citation>
    <scope>NUCLEOTIDE SEQUENCE [LARGE SCALE GENOMIC DNA]</scope>
</reference>
<protein>
    <submittedName>
        <fullName evidence="4">GuKc domain-containing protein</fullName>
    </submittedName>
</protein>
<evidence type="ECO:0000256" key="1">
    <source>
        <dbReference type="SAM" id="MobiDB-lite"/>
    </source>
</evidence>
<sequence>MLSPNSGIRPPPSYPTAAAFGVMSNYRAPYQTGATQTGDYPNCIITPKSEPDVMQMCSGPPTPSSGRPGSSSSTEWQYRGGRAKRRRREEDNSYDECKRPALLGDIAIENLATQFERDIYSVVDHLITQAVIMVDGAEAARKSGMLKRLLESQPGKMFASQRPPLSSLEFNS</sequence>
<gene>
    <name evidence="2" type="ORF">GPUH_LOCUS4014</name>
</gene>
<feature type="compositionally biased region" description="Low complexity" evidence="1">
    <location>
        <begin position="64"/>
        <end position="74"/>
    </location>
</feature>
<evidence type="ECO:0000313" key="2">
    <source>
        <dbReference type="EMBL" id="VDK41902.1"/>
    </source>
</evidence>
<name>A0A183D5M3_9BILA</name>
<organism evidence="4">
    <name type="scientific">Gongylonema pulchrum</name>
    <dbReference type="NCBI Taxonomy" id="637853"/>
    <lineage>
        <taxon>Eukaryota</taxon>
        <taxon>Metazoa</taxon>
        <taxon>Ecdysozoa</taxon>
        <taxon>Nematoda</taxon>
        <taxon>Chromadorea</taxon>
        <taxon>Rhabditida</taxon>
        <taxon>Spirurina</taxon>
        <taxon>Spiruromorpha</taxon>
        <taxon>Spiruroidea</taxon>
        <taxon>Gongylonematidae</taxon>
        <taxon>Gongylonema</taxon>
    </lineage>
</organism>
<dbReference type="EMBL" id="UYRT01007240">
    <property type="protein sequence ID" value="VDK41902.1"/>
    <property type="molecule type" value="Genomic_DNA"/>
</dbReference>
<dbReference type="WBParaSite" id="GPUH_0000402101-mRNA-1">
    <property type="protein sequence ID" value="GPUH_0000402101-mRNA-1"/>
    <property type="gene ID" value="GPUH_0000402101"/>
</dbReference>
<dbReference type="OrthoDB" id="10542340at2759"/>
<evidence type="ECO:0000313" key="3">
    <source>
        <dbReference type="Proteomes" id="UP000271098"/>
    </source>
</evidence>
<feature type="region of interest" description="Disordered" evidence="1">
    <location>
        <begin position="51"/>
        <end position="95"/>
    </location>
</feature>
<accession>A0A183D5M3</accession>
<evidence type="ECO:0000313" key="4">
    <source>
        <dbReference type="WBParaSite" id="GPUH_0000402101-mRNA-1"/>
    </source>
</evidence>
<keyword evidence="3" id="KW-1185">Reference proteome</keyword>
<proteinExistence type="predicted"/>
<reference evidence="4" key="1">
    <citation type="submission" date="2016-06" db="UniProtKB">
        <authorList>
            <consortium name="WormBaseParasite"/>
        </authorList>
    </citation>
    <scope>IDENTIFICATION</scope>
</reference>
<dbReference type="AlphaFoldDB" id="A0A183D5M3"/>